<reference evidence="12" key="1">
    <citation type="journal article" date="2019" name="Int. J. Syst. Evol. Microbiol.">
        <title>The Global Catalogue of Microorganisms (GCM) 10K type strain sequencing project: providing services to taxonomists for standard genome sequencing and annotation.</title>
        <authorList>
            <consortium name="The Broad Institute Genomics Platform"/>
            <consortium name="The Broad Institute Genome Sequencing Center for Infectious Disease"/>
            <person name="Wu L."/>
            <person name="Ma J."/>
        </authorList>
    </citation>
    <scope>NUCLEOTIDE SEQUENCE [LARGE SCALE GENOMIC DNA]</scope>
    <source>
        <strain evidence="12">CGMCC 4.6997</strain>
    </source>
</reference>
<proteinExistence type="inferred from homology"/>
<feature type="transmembrane region" description="Helical" evidence="9">
    <location>
        <begin position="223"/>
        <end position="243"/>
    </location>
</feature>
<sequence>MLHLADSPSIYDNSLWLMVAAALVLIMTPGVAFFYGGMVKAKSVISMMMMSFGAIALVSVLWVIYGYSMSFSSGGDWLIPHVLANPFADAFLQKELAATGGDQAHNFAFAGFQATFAIITVALISGAIADRAKFGSWMIFAGVWVTLVYFPVASWVFNFTVDAKNTAGGFGQHGYSDGGWSVWGLGVNDFAGGTAVHINAGAAGLALALVLGKRIGFKKGMNAPHNVPLTLLGASLLWFGWFGFNAGSEGSPDGISALAWINTLAAPAAATLGWLIVEKIKDGKPTSIGAASGAVAGLVAITPACNILTPGWGIVLGLVTGAICALAIELKFKLGFDDSLDVVGIHLVGGLVGTLYIGFFGTGIGLLDSGSFYQLGAQAVGAFAVAIYSFVLAFAIGWVIEKTIGFRIKNEDEVAGVDTVVHGEESYVLEG</sequence>
<feature type="domain" description="Ammonium transporter AmtB-like" evidence="10">
    <location>
        <begin position="15"/>
        <end position="427"/>
    </location>
</feature>
<evidence type="ECO:0000256" key="7">
    <source>
        <dbReference type="ARBA" id="ARBA00023177"/>
    </source>
</evidence>
<feature type="transmembrane region" description="Helical" evidence="9">
    <location>
        <begin position="47"/>
        <end position="67"/>
    </location>
</feature>
<dbReference type="PROSITE" id="PS01219">
    <property type="entry name" value="AMMONIUM_TRANSP"/>
    <property type="match status" value="1"/>
</dbReference>
<keyword evidence="6 9" id="KW-0472">Membrane</keyword>
<evidence type="ECO:0000313" key="12">
    <source>
        <dbReference type="Proteomes" id="UP001596039"/>
    </source>
</evidence>
<evidence type="ECO:0000256" key="1">
    <source>
        <dbReference type="ARBA" id="ARBA00004141"/>
    </source>
</evidence>
<evidence type="ECO:0000256" key="3">
    <source>
        <dbReference type="ARBA" id="ARBA00022448"/>
    </source>
</evidence>
<feature type="transmembrane region" description="Helical" evidence="9">
    <location>
        <begin position="15"/>
        <end position="35"/>
    </location>
</feature>
<feature type="transmembrane region" description="Helical" evidence="9">
    <location>
        <begin position="255"/>
        <end position="276"/>
    </location>
</feature>
<evidence type="ECO:0000313" key="11">
    <source>
        <dbReference type="EMBL" id="MFC5501724.1"/>
    </source>
</evidence>
<dbReference type="RefSeq" id="WP_386739313.1">
    <property type="nucleotide sequence ID" value="NZ_JBHSMG010000001.1"/>
</dbReference>
<dbReference type="Gene3D" id="1.10.3430.10">
    <property type="entry name" value="Ammonium transporter AmtB like domains"/>
    <property type="match status" value="1"/>
</dbReference>
<dbReference type="PANTHER" id="PTHR43029">
    <property type="entry name" value="AMMONIUM TRANSPORTER MEP2"/>
    <property type="match status" value="1"/>
</dbReference>
<feature type="transmembrane region" description="Helical" evidence="9">
    <location>
        <begin position="107"/>
        <end position="129"/>
    </location>
</feature>
<evidence type="ECO:0000256" key="2">
    <source>
        <dbReference type="ARBA" id="ARBA00005887"/>
    </source>
</evidence>
<protein>
    <recommendedName>
        <fullName evidence="8 9">Ammonium transporter</fullName>
    </recommendedName>
</protein>
<dbReference type="Pfam" id="PF00909">
    <property type="entry name" value="Ammonium_transp"/>
    <property type="match status" value="1"/>
</dbReference>
<dbReference type="SUPFAM" id="SSF111352">
    <property type="entry name" value="Ammonium transporter"/>
    <property type="match status" value="1"/>
</dbReference>
<feature type="transmembrane region" description="Helical" evidence="9">
    <location>
        <begin position="288"/>
        <end position="305"/>
    </location>
</feature>
<evidence type="ECO:0000256" key="6">
    <source>
        <dbReference type="ARBA" id="ARBA00023136"/>
    </source>
</evidence>
<keyword evidence="12" id="KW-1185">Reference proteome</keyword>
<dbReference type="InterPro" id="IPR024041">
    <property type="entry name" value="NH4_transpt_AmtB-like_dom"/>
</dbReference>
<evidence type="ECO:0000256" key="4">
    <source>
        <dbReference type="ARBA" id="ARBA00022692"/>
    </source>
</evidence>
<keyword evidence="4 9" id="KW-0812">Transmembrane</keyword>
<feature type="transmembrane region" description="Helical" evidence="9">
    <location>
        <begin position="342"/>
        <end position="367"/>
    </location>
</feature>
<dbReference type="NCBIfam" id="TIGR00836">
    <property type="entry name" value="amt"/>
    <property type="match status" value="1"/>
</dbReference>
<feature type="transmembrane region" description="Helical" evidence="9">
    <location>
        <begin position="190"/>
        <end position="211"/>
    </location>
</feature>
<dbReference type="PANTHER" id="PTHR43029:SF10">
    <property type="entry name" value="AMMONIUM TRANSPORTER MEP2"/>
    <property type="match status" value="1"/>
</dbReference>
<evidence type="ECO:0000256" key="5">
    <source>
        <dbReference type="ARBA" id="ARBA00022989"/>
    </source>
</evidence>
<feature type="transmembrane region" description="Helical" evidence="9">
    <location>
        <begin position="311"/>
        <end position="330"/>
    </location>
</feature>
<accession>A0ABW0NPL2</accession>
<dbReference type="EMBL" id="JBHSMG010000001">
    <property type="protein sequence ID" value="MFC5501724.1"/>
    <property type="molecule type" value="Genomic_DNA"/>
</dbReference>
<feature type="transmembrane region" description="Helical" evidence="9">
    <location>
        <begin position="136"/>
        <end position="157"/>
    </location>
</feature>
<keyword evidence="7 9" id="KW-0924">Ammonia transport</keyword>
<name>A0ABW0NPL2_9MICO</name>
<dbReference type="InterPro" id="IPR029020">
    <property type="entry name" value="Ammonium/urea_transptr"/>
</dbReference>
<keyword evidence="3 9" id="KW-0813">Transport</keyword>
<comment type="similarity">
    <text evidence="2 9">Belongs to the ammonia transporter channel (TC 1.A.11.2) family.</text>
</comment>
<comment type="subcellular location">
    <subcellularLocation>
        <location evidence="9">Cell membrane</location>
        <topology evidence="9">Multi-pass membrane protein</topology>
    </subcellularLocation>
    <subcellularLocation>
        <location evidence="1">Membrane</location>
        <topology evidence="1">Multi-pass membrane protein</topology>
    </subcellularLocation>
</comment>
<comment type="caution">
    <text evidence="11">The sequence shown here is derived from an EMBL/GenBank/DDBJ whole genome shotgun (WGS) entry which is preliminary data.</text>
</comment>
<gene>
    <name evidence="11" type="ORF">ACFPJ4_05655</name>
</gene>
<keyword evidence="5 9" id="KW-1133">Transmembrane helix</keyword>
<dbReference type="Proteomes" id="UP001596039">
    <property type="component" value="Unassembled WGS sequence"/>
</dbReference>
<organism evidence="11 12">
    <name type="scientific">Lysinimonas soli</name>
    <dbReference type="NCBI Taxonomy" id="1074233"/>
    <lineage>
        <taxon>Bacteria</taxon>
        <taxon>Bacillati</taxon>
        <taxon>Actinomycetota</taxon>
        <taxon>Actinomycetes</taxon>
        <taxon>Micrococcales</taxon>
        <taxon>Microbacteriaceae</taxon>
        <taxon>Lysinimonas</taxon>
    </lineage>
</organism>
<feature type="transmembrane region" description="Helical" evidence="9">
    <location>
        <begin position="379"/>
        <end position="400"/>
    </location>
</feature>
<dbReference type="InterPro" id="IPR018047">
    <property type="entry name" value="Ammonium_transpt_CS"/>
</dbReference>
<dbReference type="InterPro" id="IPR001905">
    <property type="entry name" value="Ammonium_transpt"/>
</dbReference>
<evidence type="ECO:0000256" key="9">
    <source>
        <dbReference type="RuleBase" id="RU362002"/>
    </source>
</evidence>
<evidence type="ECO:0000259" key="10">
    <source>
        <dbReference type="Pfam" id="PF00909"/>
    </source>
</evidence>
<evidence type="ECO:0000256" key="8">
    <source>
        <dbReference type="ARBA" id="ARBA00050025"/>
    </source>
</evidence>